<sequence>MGVLVLCVALAACSPGDEPSPGAEQGLLRIGMIPDAGATQAAADDKRLLQEMLASRLGRPVEVIVTTNYAATVEALGNGSVDIAYLGGLTFVRAHNAFGAVPLVQRDIDRAFHSAFIARRESGIDGLDDLAGRSMCFGDVNSTSGHLMPRFELDEAGVGETLGPARNTGSHPATAAAVASGACDAGVLDETVWAKLVADGAIDPQEVAVFHTSAPFADYVWAARPGVPAADRESFSRALLELRRGRDDAVLDVLRGDRYVRANAGDYAAVEATARKLKLL</sequence>
<name>A0A6I4UP91_9SPHN</name>
<dbReference type="InterPro" id="IPR001638">
    <property type="entry name" value="Solute-binding_3/MltF_N"/>
</dbReference>
<dbReference type="GO" id="GO:0055085">
    <property type="term" value="P:transmembrane transport"/>
    <property type="evidence" value="ECO:0007669"/>
    <property type="project" value="InterPro"/>
</dbReference>
<evidence type="ECO:0000259" key="3">
    <source>
        <dbReference type="SMART" id="SM00062"/>
    </source>
</evidence>
<dbReference type="Gene3D" id="3.40.190.10">
    <property type="entry name" value="Periplasmic binding protein-like II"/>
    <property type="match status" value="2"/>
</dbReference>
<keyword evidence="5" id="KW-1185">Reference proteome</keyword>
<dbReference type="GO" id="GO:0043190">
    <property type="term" value="C:ATP-binding cassette (ABC) transporter complex"/>
    <property type="evidence" value="ECO:0007669"/>
    <property type="project" value="InterPro"/>
</dbReference>
<protein>
    <submittedName>
        <fullName evidence="4">Phosphate/phosphite/phosphonate ABC transporter substrate-binding protein</fullName>
    </submittedName>
</protein>
<dbReference type="NCBIfam" id="TIGR01098">
    <property type="entry name" value="3A0109s03R"/>
    <property type="match status" value="1"/>
</dbReference>
<gene>
    <name evidence="4" type="primary">phnD</name>
    <name evidence="4" type="ORF">GRI75_03700</name>
</gene>
<dbReference type="InterPro" id="IPR005770">
    <property type="entry name" value="PhnD"/>
</dbReference>
<dbReference type="EMBL" id="WTYK01000002">
    <property type="protein sequence ID" value="MXP40751.1"/>
    <property type="molecule type" value="Genomic_DNA"/>
</dbReference>
<dbReference type="Pfam" id="PF12974">
    <property type="entry name" value="Phosphonate-bd"/>
    <property type="match status" value="1"/>
</dbReference>
<dbReference type="AlphaFoldDB" id="A0A6I4UP91"/>
<comment type="similarity">
    <text evidence="1">Belongs to the phosphate/phosphite/phosphonate binding protein family.</text>
</comment>
<comment type="caution">
    <text evidence="4">The sequence shown here is derived from an EMBL/GenBank/DDBJ whole genome shotgun (WGS) entry which is preliminary data.</text>
</comment>
<accession>A0A6I4UP91</accession>
<evidence type="ECO:0000256" key="1">
    <source>
        <dbReference type="ARBA" id="ARBA00007162"/>
    </source>
</evidence>
<evidence type="ECO:0000256" key="2">
    <source>
        <dbReference type="ARBA" id="ARBA00022729"/>
    </source>
</evidence>
<dbReference type="PANTHER" id="PTHR35841:SF1">
    <property type="entry name" value="PHOSPHONATES-BINDING PERIPLASMIC PROTEIN"/>
    <property type="match status" value="1"/>
</dbReference>
<dbReference type="PANTHER" id="PTHR35841">
    <property type="entry name" value="PHOSPHONATES-BINDING PERIPLASMIC PROTEIN"/>
    <property type="match status" value="1"/>
</dbReference>
<organism evidence="4 5">
    <name type="scientific">Croceibacterium soli</name>
    <dbReference type="NCBI Taxonomy" id="1739690"/>
    <lineage>
        <taxon>Bacteria</taxon>
        <taxon>Pseudomonadati</taxon>
        <taxon>Pseudomonadota</taxon>
        <taxon>Alphaproteobacteria</taxon>
        <taxon>Sphingomonadales</taxon>
        <taxon>Erythrobacteraceae</taxon>
        <taxon>Croceibacterium</taxon>
    </lineage>
</organism>
<reference evidence="4 5" key="1">
    <citation type="submission" date="2019-12" db="EMBL/GenBank/DDBJ databases">
        <title>Genomic-based taxomic classification of the family Erythrobacteraceae.</title>
        <authorList>
            <person name="Xu L."/>
        </authorList>
    </citation>
    <scope>NUCLEOTIDE SEQUENCE [LARGE SCALE GENOMIC DNA]</scope>
    <source>
        <strain evidence="4 5">MCCC 1K02066</strain>
    </source>
</reference>
<dbReference type="SMART" id="SM00062">
    <property type="entry name" value="PBPb"/>
    <property type="match status" value="1"/>
</dbReference>
<dbReference type="Proteomes" id="UP000469159">
    <property type="component" value="Unassembled WGS sequence"/>
</dbReference>
<dbReference type="OrthoDB" id="9802896at2"/>
<evidence type="ECO:0000313" key="5">
    <source>
        <dbReference type="Proteomes" id="UP000469159"/>
    </source>
</evidence>
<keyword evidence="2" id="KW-0732">Signal</keyword>
<proteinExistence type="inferred from homology"/>
<evidence type="ECO:0000313" key="4">
    <source>
        <dbReference type="EMBL" id="MXP40751.1"/>
    </source>
</evidence>
<feature type="domain" description="Solute-binding protein family 3/N-terminal" evidence="3">
    <location>
        <begin position="27"/>
        <end position="257"/>
    </location>
</feature>
<dbReference type="SUPFAM" id="SSF53850">
    <property type="entry name" value="Periplasmic binding protein-like II"/>
    <property type="match status" value="1"/>
</dbReference>